<dbReference type="PANTHER" id="PTHR30363">
    <property type="entry name" value="HTH-TYPE TRANSCRIPTIONAL REGULATOR SRLR-RELATED"/>
    <property type="match status" value="1"/>
</dbReference>
<name>A0A4V2UZP2_9HYPH</name>
<dbReference type="SMART" id="SM01134">
    <property type="entry name" value="DeoRC"/>
    <property type="match status" value="1"/>
</dbReference>
<dbReference type="Gene3D" id="3.30.750.70">
    <property type="entry name" value="4-hydroxybutyrate coenzyme like domains"/>
    <property type="match status" value="1"/>
</dbReference>
<dbReference type="AlphaFoldDB" id="A0A4V2UZP2"/>
<feature type="domain" description="HTH deoR-type" evidence="4">
    <location>
        <begin position="3"/>
        <end position="58"/>
    </location>
</feature>
<dbReference type="Gene3D" id="1.10.10.10">
    <property type="entry name" value="Winged helix-like DNA-binding domain superfamily/Winged helix DNA-binding domain"/>
    <property type="match status" value="1"/>
</dbReference>
<keyword evidence="6" id="KW-1185">Reference proteome</keyword>
<protein>
    <submittedName>
        <fullName evidence="5">DeoR family transcriptional regulator</fullName>
    </submittedName>
</protein>
<dbReference type="SMART" id="SM00420">
    <property type="entry name" value="HTH_DEOR"/>
    <property type="match status" value="1"/>
</dbReference>
<dbReference type="Pfam" id="PF00455">
    <property type="entry name" value="DeoRC"/>
    <property type="match status" value="1"/>
</dbReference>
<reference evidence="5 6" key="1">
    <citation type="submission" date="2019-03" db="EMBL/GenBank/DDBJ databases">
        <title>Genomic Encyclopedia of Type Strains, Phase IV (KMG-IV): sequencing the most valuable type-strain genomes for metagenomic binning, comparative biology and taxonomic classification.</title>
        <authorList>
            <person name="Goeker M."/>
        </authorList>
    </citation>
    <scope>NUCLEOTIDE SEQUENCE [LARGE SCALE GENOMIC DNA]</scope>
    <source>
        <strain evidence="5 6">DSM 19345</strain>
    </source>
</reference>
<dbReference type="GO" id="GO:0003700">
    <property type="term" value="F:DNA-binding transcription factor activity"/>
    <property type="evidence" value="ECO:0007669"/>
    <property type="project" value="InterPro"/>
</dbReference>
<dbReference type="InterPro" id="IPR050313">
    <property type="entry name" value="Carb_Metab_HTH_regulators"/>
</dbReference>
<dbReference type="PANTHER" id="PTHR30363:SF4">
    <property type="entry name" value="GLYCEROL-3-PHOSPHATE REGULON REPRESSOR"/>
    <property type="match status" value="1"/>
</dbReference>
<proteinExistence type="predicted"/>
<evidence type="ECO:0000256" key="1">
    <source>
        <dbReference type="ARBA" id="ARBA00022491"/>
    </source>
</evidence>
<keyword evidence="1" id="KW-0678">Repressor</keyword>
<evidence type="ECO:0000313" key="5">
    <source>
        <dbReference type="EMBL" id="TCT12058.1"/>
    </source>
</evidence>
<dbReference type="RefSeq" id="WP_132805937.1">
    <property type="nucleotide sequence ID" value="NZ_SMAK01000003.1"/>
</dbReference>
<dbReference type="SUPFAM" id="SSF46785">
    <property type="entry name" value="Winged helix' DNA-binding domain"/>
    <property type="match status" value="1"/>
</dbReference>
<dbReference type="InterPro" id="IPR036388">
    <property type="entry name" value="WH-like_DNA-bd_sf"/>
</dbReference>
<dbReference type="Proteomes" id="UP000295678">
    <property type="component" value="Unassembled WGS sequence"/>
</dbReference>
<evidence type="ECO:0000259" key="4">
    <source>
        <dbReference type="PROSITE" id="PS51000"/>
    </source>
</evidence>
<dbReference type="PROSITE" id="PS51000">
    <property type="entry name" value="HTH_DEOR_2"/>
    <property type="match status" value="1"/>
</dbReference>
<dbReference type="PRINTS" id="PR00037">
    <property type="entry name" value="HTHLACR"/>
</dbReference>
<dbReference type="EMBL" id="SMAK01000003">
    <property type="protein sequence ID" value="TCT12058.1"/>
    <property type="molecule type" value="Genomic_DNA"/>
</dbReference>
<keyword evidence="2" id="KW-0805">Transcription regulation</keyword>
<dbReference type="Pfam" id="PF08220">
    <property type="entry name" value="HTH_DeoR"/>
    <property type="match status" value="1"/>
</dbReference>
<dbReference type="OrthoDB" id="7688673at2"/>
<dbReference type="InterPro" id="IPR037171">
    <property type="entry name" value="NagB/RpiA_transferase-like"/>
</dbReference>
<comment type="caution">
    <text evidence="5">The sequence shown here is derived from an EMBL/GenBank/DDBJ whole genome shotgun (WGS) entry which is preliminary data.</text>
</comment>
<dbReference type="SUPFAM" id="SSF100950">
    <property type="entry name" value="NagB/RpiA/CoA transferase-like"/>
    <property type="match status" value="1"/>
</dbReference>
<organism evidence="5 6">
    <name type="scientific">Tepidamorphus gemmatus</name>
    <dbReference type="NCBI Taxonomy" id="747076"/>
    <lineage>
        <taxon>Bacteria</taxon>
        <taxon>Pseudomonadati</taxon>
        <taxon>Pseudomonadota</taxon>
        <taxon>Alphaproteobacteria</taxon>
        <taxon>Hyphomicrobiales</taxon>
        <taxon>Tepidamorphaceae</taxon>
        <taxon>Tepidamorphus</taxon>
    </lineage>
</organism>
<dbReference type="InterPro" id="IPR014036">
    <property type="entry name" value="DeoR-like_C"/>
</dbReference>
<evidence type="ECO:0000256" key="3">
    <source>
        <dbReference type="ARBA" id="ARBA00023163"/>
    </source>
</evidence>
<evidence type="ECO:0000313" key="6">
    <source>
        <dbReference type="Proteomes" id="UP000295678"/>
    </source>
</evidence>
<dbReference type="InterPro" id="IPR001034">
    <property type="entry name" value="DeoR_HTH"/>
</dbReference>
<evidence type="ECO:0000256" key="2">
    <source>
        <dbReference type="ARBA" id="ARBA00023015"/>
    </source>
</evidence>
<accession>A0A4V2UZP2</accession>
<dbReference type="InterPro" id="IPR036390">
    <property type="entry name" value="WH_DNA-bd_sf"/>
</dbReference>
<gene>
    <name evidence="5" type="ORF">EDC22_103372</name>
</gene>
<sequence>MHRSRRQSEILRLVQLSGACTIGELAERLAVSDETIRRTVKPLVSQGLLAKVHGGITLPDALREPPFQKRMLERAEAKRLIAETVAAGVANGDTVMLDCGSTTAFVARALSGHSGLTVITNSAEIARTLATNASNRVFMAGGELRSDDTAALGPEALAFVRQFRVRHAILSIGAMGLDGSLMVYHLAEAEFSRAVIDQAEQVTVAADAAKFGRPSLVRICGPERIDALVTDRAPPPELEAALTAAGVRIEIARARRFAS</sequence>
<keyword evidence="3" id="KW-0804">Transcription</keyword>